<evidence type="ECO:0000313" key="3">
    <source>
        <dbReference type="Proteomes" id="UP000183613"/>
    </source>
</evidence>
<gene>
    <name evidence="2" type="ORF">SAMN04489800_3892</name>
</gene>
<dbReference type="EMBL" id="FNUD01000002">
    <property type="protein sequence ID" value="SEF04388.1"/>
    <property type="molecule type" value="Genomic_DNA"/>
</dbReference>
<protein>
    <submittedName>
        <fullName evidence="2">Uncharacterized protein</fullName>
    </submittedName>
</protein>
<organism evidence="2 3">
    <name type="scientific">Pseudomonas deceptionensis</name>
    <dbReference type="NCBI Taxonomy" id="882211"/>
    <lineage>
        <taxon>Bacteria</taxon>
        <taxon>Pseudomonadati</taxon>
        <taxon>Pseudomonadota</taxon>
        <taxon>Gammaproteobacteria</taxon>
        <taxon>Pseudomonadales</taxon>
        <taxon>Pseudomonadaceae</taxon>
        <taxon>Pseudomonas</taxon>
    </lineage>
</organism>
<evidence type="ECO:0000313" key="2">
    <source>
        <dbReference type="EMBL" id="SEF04388.1"/>
    </source>
</evidence>
<keyword evidence="1" id="KW-0812">Transmembrane</keyword>
<dbReference type="RefSeq" id="WP_048360863.1">
    <property type="nucleotide sequence ID" value="NZ_FNUD01000002.1"/>
</dbReference>
<keyword evidence="3" id="KW-1185">Reference proteome</keyword>
<comment type="caution">
    <text evidence="2">The sequence shown here is derived from an EMBL/GenBank/DDBJ whole genome shotgun (WGS) entry which is preliminary data.</text>
</comment>
<feature type="transmembrane region" description="Helical" evidence="1">
    <location>
        <begin position="12"/>
        <end position="33"/>
    </location>
</feature>
<proteinExistence type="predicted"/>
<dbReference type="Proteomes" id="UP000183613">
    <property type="component" value="Unassembled WGS sequence"/>
</dbReference>
<accession>A0A0J6G9W0</accession>
<sequence length="164" mass="19030">MYKLPHHRTKKVIFLLSLASTLVFGTLIALQAYTYHEDTPQAPCYASIDFIYSPDNSQRWAGKGDMSINMGAGEIYLYFNLKDPDQQEFLYNRRLDVHFDKLDSSRFWFKTLNATVFESDNSLKHALFMRRGLEGGLITFSRFSDVEYYYNINNILTGVCHVPT</sequence>
<keyword evidence="1" id="KW-1133">Transmembrane helix</keyword>
<reference evidence="2" key="1">
    <citation type="submission" date="2016-10" db="EMBL/GenBank/DDBJ databases">
        <authorList>
            <person name="Varghese N."/>
            <person name="Submissions S."/>
        </authorList>
    </citation>
    <scope>NUCLEOTIDE SEQUENCE [LARGE SCALE GENOMIC DNA]</scope>
    <source>
        <strain evidence="2">LMG 25555</strain>
    </source>
</reference>
<name>A0A0J6G9W0_PSEDM</name>
<keyword evidence="1" id="KW-0472">Membrane</keyword>
<dbReference type="AlphaFoldDB" id="A0A0J6G9W0"/>
<evidence type="ECO:0000256" key="1">
    <source>
        <dbReference type="SAM" id="Phobius"/>
    </source>
</evidence>